<dbReference type="Pfam" id="PF19680">
    <property type="entry name" value="DUF6182"/>
    <property type="match status" value="1"/>
</dbReference>
<dbReference type="RefSeq" id="WP_185052457.1">
    <property type="nucleotide sequence ID" value="NZ_BAABIX010000002.1"/>
</dbReference>
<accession>A0A840PC61</accession>
<protein>
    <submittedName>
        <fullName evidence="1">Uncharacterized protein</fullName>
    </submittedName>
</protein>
<dbReference type="InterPro" id="IPR045754">
    <property type="entry name" value="DUF6182"/>
</dbReference>
<gene>
    <name evidence="1" type="ORF">HNP84_005257</name>
</gene>
<evidence type="ECO:0000313" key="1">
    <source>
        <dbReference type="EMBL" id="MBB5135513.1"/>
    </source>
</evidence>
<dbReference type="EMBL" id="JACHGN010000011">
    <property type="protein sequence ID" value="MBB5135513.1"/>
    <property type="molecule type" value="Genomic_DNA"/>
</dbReference>
<sequence length="228" mass="23646">MRSSPAEAAVLTQSDLRARFDERIGRAVRLLPPGGGDPGFGAVAVVRDAAPETFIRSAVAFARRAAAGTAGPLWYGNFTRTVFLAGDPRNLAVRHPPDVVAPDGAIAWYGPGRLAGHATLRRMLRPFAGTTPVTGAGALRVPLGGGGTRTAYVHVATAGLTLRDYLVHVNHLLAEAVLDGLLADVAALVVRHAPRLPAPPGRHDAVRVAPDPSAPGLLRAHACLTVAS</sequence>
<organism evidence="1 2">
    <name type="scientific">Thermocatellispora tengchongensis</name>
    <dbReference type="NCBI Taxonomy" id="1073253"/>
    <lineage>
        <taxon>Bacteria</taxon>
        <taxon>Bacillati</taxon>
        <taxon>Actinomycetota</taxon>
        <taxon>Actinomycetes</taxon>
        <taxon>Streptosporangiales</taxon>
        <taxon>Streptosporangiaceae</taxon>
        <taxon>Thermocatellispora</taxon>
    </lineage>
</organism>
<name>A0A840PC61_9ACTN</name>
<proteinExistence type="predicted"/>
<reference evidence="1 2" key="1">
    <citation type="submission" date="2020-08" db="EMBL/GenBank/DDBJ databases">
        <title>Genomic Encyclopedia of Type Strains, Phase IV (KMG-IV): sequencing the most valuable type-strain genomes for metagenomic binning, comparative biology and taxonomic classification.</title>
        <authorList>
            <person name="Goeker M."/>
        </authorList>
    </citation>
    <scope>NUCLEOTIDE SEQUENCE [LARGE SCALE GENOMIC DNA]</scope>
    <source>
        <strain evidence="1 2">DSM 45615</strain>
    </source>
</reference>
<keyword evidence="2" id="KW-1185">Reference proteome</keyword>
<comment type="caution">
    <text evidence="1">The sequence shown here is derived from an EMBL/GenBank/DDBJ whole genome shotgun (WGS) entry which is preliminary data.</text>
</comment>
<dbReference type="AlphaFoldDB" id="A0A840PC61"/>
<evidence type="ECO:0000313" key="2">
    <source>
        <dbReference type="Proteomes" id="UP000578449"/>
    </source>
</evidence>
<dbReference type="Proteomes" id="UP000578449">
    <property type="component" value="Unassembled WGS sequence"/>
</dbReference>